<evidence type="ECO:0000313" key="2">
    <source>
        <dbReference type="Proteomes" id="UP000266841"/>
    </source>
</evidence>
<reference evidence="1 2" key="1">
    <citation type="journal article" date="2012" name="Genome Biol.">
        <title>Genome and low-iron response of an oceanic diatom adapted to chronic iron limitation.</title>
        <authorList>
            <person name="Lommer M."/>
            <person name="Specht M."/>
            <person name="Roy A.S."/>
            <person name="Kraemer L."/>
            <person name="Andreson R."/>
            <person name="Gutowska M.A."/>
            <person name="Wolf J."/>
            <person name="Bergner S.V."/>
            <person name="Schilhabel M.B."/>
            <person name="Klostermeier U.C."/>
            <person name="Beiko R.G."/>
            <person name="Rosenstiel P."/>
            <person name="Hippler M."/>
            <person name="Laroche J."/>
        </authorList>
    </citation>
    <scope>NUCLEOTIDE SEQUENCE [LARGE SCALE GENOMIC DNA]</scope>
    <source>
        <strain evidence="1 2">CCMP1005</strain>
    </source>
</reference>
<dbReference type="Proteomes" id="UP000266841">
    <property type="component" value="Unassembled WGS sequence"/>
</dbReference>
<protein>
    <recommendedName>
        <fullName evidence="3">SET domain-containing protein</fullName>
    </recommendedName>
</protein>
<sequence length="211" mass="24289">MSLLSSGRELLGAIVGENLAPRFSVKDRAKYDWIDWCKGATEDELEVHASMLVTARADGKKMIPFYDMINHRNGGWYNAQHYGTKDLFSLVTNRRIERGEQFYLSYNTCTICGSRIHKWGTIEMFWDYGFVEPFPQRYLFDSVRLKFGLDETKDGHNYENLNRNGEGSHSDGLVVKWYVPPSQKGLDFLTAELDRLQNVGTMKDNGNQNIL</sequence>
<accession>K0RJC2</accession>
<name>K0RJC2_THAOC</name>
<evidence type="ECO:0008006" key="3">
    <source>
        <dbReference type="Google" id="ProtNLM"/>
    </source>
</evidence>
<dbReference type="AlphaFoldDB" id="K0RJC2"/>
<dbReference type="EMBL" id="AGNL01037020">
    <property type="protein sequence ID" value="EJK53783.1"/>
    <property type="molecule type" value="Genomic_DNA"/>
</dbReference>
<proteinExistence type="predicted"/>
<dbReference type="InterPro" id="IPR046341">
    <property type="entry name" value="SET_dom_sf"/>
</dbReference>
<comment type="caution">
    <text evidence="1">The sequence shown here is derived from an EMBL/GenBank/DDBJ whole genome shotgun (WGS) entry which is preliminary data.</text>
</comment>
<dbReference type="SUPFAM" id="SSF82199">
    <property type="entry name" value="SET domain"/>
    <property type="match status" value="1"/>
</dbReference>
<dbReference type="Gene3D" id="3.90.1410.10">
    <property type="entry name" value="set domain protein methyltransferase, domain 1"/>
    <property type="match status" value="1"/>
</dbReference>
<evidence type="ECO:0000313" key="1">
    <source>
        <dbReference type="EMBL" id="EJK53783.1"/>
    </source>
</evidence>
<organism evidence="1 2">
    <name type="scientific">Thalassiosira oceanica</name>
    <name type="common">Marine diatom</name>
    <dbReference type="NCBI Taxonomy" id="159749"/>
    <lineage>
        <taxon>Eukaryota</taxon>
        <taxon>Sar</taxon>
        <taxon>Stramenopiles</taxon>
        <taxon>Ochrophyta</taxon>
        <taxon>Bacillariophyta</taxon>
        <taxon>Coscinodiscophyceae</taxon>
        <taxon>Thalassiosirophycidae</taxon>
        <taxon>Thalassiosirales</taxon>
        <taxon>Thalassiosiraceae</taxon>
        <taxon>Thalassiosira</taxon>
    </lineage>
</organism>
<keyword evidence="2" id="KW-1185">Reference proteome</keyword>
<gene>
    <name evidence="1" type="ORF">THAOC_26704</name>
</gene>
<feature type="non-terminal residue" evidence="1">
    <location>
        <position position="211"/>
    </location>
</feature>
<dbReference type="OrthoDB" id="44151at2759"/>